<dbReference type="EMBL" id="WNLA01000004">
    <property type="protein sequence ID" value="MTW02281.1"/>
    <property type="molecule type" value="Genomic_DNA"/>
</dbReference>
<accession>A0A6L6PYT0</accession>
<protein>
    <submittedName>
        <fullName evidence="1">Uncharacterized protein</fullName>
    </submittedName>
</protein>
<evidence type="ECO:0000313" key="1">
    <source>
        <dbReference type="EMBL" id="MTW02281.1"/>
    </source>
</evidence>
<gene>
    <name evidence="1" type="ORF">GM668_09260</name>
</gene>
<dbReference type="OrthoDB" id="9985640at2"/>
<name>A0A6L6PYT0_9BURK</name>
<comment type="caution">
    <text evidence="1">The sequence shown here is derived from an EMBL/GenBank/DDBJ whole genome shotgun (WGS) entry which is preliminary data.</text>
</comment>
<keyword evidence="2" id="KW-1185">Reference proteome</keyword>
<proteinExistence type="predicted"/>
<dbReference type="RefSeq" id="WP_155438662.1">
    <property type="nucleotide sequence ID" value="NZ_WNLA01000004.1"/>
</dbReference>
<organism evidence="1 2">
    <name type="scientific">Pseudoduganella ginsengisoli</name>
    <dbReference type="NCBI Taxonomy" id="1462440"/>
    <lineage>
        <taxon>Bacteria</taxon>
        <taxon>Pseudomonadati</taxon>
        <taxon>Pseudomonadota</taxon>
        <taxon>Betaproteobacteria</taxon>
        <taxon>Burkholderiales</taxon>
        <taxon>Oxalobacteraceae</taxon>
        <taxon>Telluria group</taxon>
        <taxon>Pseudoduganella</taxon>
    </lineage>
</organism>
<sequence length="52" mass="5844">MIRLNNVSLMRGVKPLLEQADLTLNPGDKIGLIELQYAPRACMQPDHAKLTR</sequence>
<reference evidence="1 2" key="1">
    <citation type="submission" date="2019-11" db="EMBL/GenBank/DDBJ databases">
        <title>Type strains purchased from KCTC, JCM and DSMZ.</title>
        <authorList>
            <person name="Lu H."/>
        </authorList>
    </citation>
    <scope>NUCLEOTIDE SEQUENCE [LARGE SCALE GENOMIC DNA]</scope>
    <source>
        <strain evidence="1 2">KCTC 42409</strain>
    </source>
</reference>
<dbReference type="Proteomes" id="UP000484015">
    <property type="component" value="Unassembled WGS sequence"/>
</dbReference>
<evidence type="ECO:0000313" key="2">
    <source>
        <dbReference type="Proteomes" id="UP000484015"/>
    </source>
</evidence>
<dbReference type="AlphaFoldDB" id="A0A6L6PYT0"/>